<accession>A0ABP7IZQ0</accession>
<evidence type="ECO:0000313" key="2">
    <source>
        <dbReference type="EMBL" id="GAA3830174.1"/>
    </source>
</evidence>
<evidence type="ECO:0000256" key="1">
    <source>
        <dbReference type="SAM" id="Coils"/>
    </source>
</evidence>
<dbReference type="EMBL" id="BAABAH010000015">
    <property type="protein sequence ID" value="GAA3830174.1"/>
    <property type="molecule type" value="Genomic_DNA"/>
</dbReference>
<name>A0ABP7IZQ0_9ACTN</name>
<protein>
    <submittedName>
        <fullName evidence="2">Uncharacterized protein</fullName>
    </submittedName>
</protein>
<keyword evidence="3" id="KW-1185">Reference proteome</keyword>
<organism evidence="2 3">
    <name type="scientific">Nocardioides panacisoli</name>
    <dbReference type="NCBI Taxonomy" id="627624"/>
    <lineage>
        <taxon>Bacteria</taxon>
        <taxon>Bacillati</taxon>
        <taxon>Actinomycetota</taxon>
        <taxon>Actinomycetes</taxon>
        <taxon>Propionibacteriales</taxon>
        <taxon>Nocardioidaceae</taxon>
        <taxon>Nocardioides</taxon>
    </lineage>
</organism>
<gene>
    <name evidence="2" type="ORF">GCM10022242_34480</name>
</gene>
<proteinExistence type="predicted"/>
<sequence>MPEPVTVRRLTSIDDARREIERLTRRNDCLENQLAVVDRKRKKLKRRLSEVA</sequence>
<dbReference type="RefSeq" id="WP_344777747.1">
    <property type="nucleotide sequence ID" value="NZ_BAABAH010000015.1"/>
</dbReference>
<reference evidence="3" key="1">
    <citation type="journal article" date="2019" name="Int. J. Syst. Evol. Microbiol.">
        <title>The Global Catalogue of Microorganisms (GCM) 10K type strain sequencing project: providing services to taxonomists for standard genome sequencing and annotation.</title>
        <authorList>
            <consortium name="The Broad Institute Genomics Platform"/>
            <consortium name="The Broad Institute Genome Sequencing Center for Infectious Disease"/>
            <person name="Wu L."/>
            <person name="Ma J."/>
        </authorList>
    </citation>
    <scope>NUCLEOTIDE SEQUENCE [LARGE SCALE GENOMIC DNA]</scope>
    <source>
        <strain evidence="3">JCM 16953</strain>
    </source>
</reference>
<keyword evidence="1" id="KW-0175">Coiled coil</keyword>
<comment type="caution">
    <text evidence="2">The sequence shown here is derived from an EMBL/GenBank/DDBJ whole genome shotgun (WGS) entry which is preliminary data.</text>
</comment>
<dbReference type="Proteomes" id="UP001501821">
    <property type="component" value="Unassembled WGS sequence"/>
</dbReference>
<evidence type="ECO:0000313" key="3">
    <source>
        <dbReference type="Proteomes" id="UP001501821"/>
    </source>
</evidence>
<feature type="coiled-coil region" evidence="1">
    <location>
        <begin position="13"/>
        <end position="47"/>
    </location>
</feature>